<evidence type="ECO:0000313" key="2">
    <source>
        <dbReference type="Proteomes" id="UP001224392"/>
    </source>
</evidence>
<dbReference type="EMBL" id="BSYJ01000001">
    <property type="protein sequence ID" value="GMG86362.1"/>
    <property type="molecule type" value="Genomic_DNA"/>
</dbReference>
<protein>
    <submittedName>
        <fullName evidence="1">Uncharacterized protein</fullName>
    </submittedName>
</protein>
<gene>
    <name evidence="1" type="ORF">MNKW57_06830</name>
</gene>
<organism evidence="1 2">
    <name type="scientific">Biformimicrobium ophioploci</name>
    <dbReference type="NCBI Taxonomy" id="3036711"/>
    <lineage>
        <taxon>Bacteria</taxon>
        <taxon>Pseudomonadati</taxon>
        <taxon>Pseudomonadota</taxon>
        <taxon>Gammaproteobacteria</taxon>
        <taxon>Cellvibrionales</taxon>
        <taxon>Microbulbiferaceae</taxon>
        <taxon>Biformimicrobium</taxon>
    </lineage>
</organism>
<comment type="caution">
    <text evidence="1">The sequence shown here is derived from an EMBL/GenBank/DDBJ whole genome shotgun (WGS) entry which is preliminary data.</text>
</comment>
<name>A0ABQ6LWF3_9GAMM</name>
<reference evidence="1 2" key="1">
    <citation type="submission" date="2023-04" db="EMBL/GenBank/DDBJ databases">
        <title>Marinobulbifer ophiurae gen. nov., sp. Nov., isolate from tissue of brittle star Ophioplocus japonicus.</title>
        <authorList>
            <person name="Kawano K."/>
            <person name="Sawayama S."/>
            <person name="Nakagawa S."/>
        </authorList>
    </citation>
    <scope>NUCLEOTIDE SEQUENCE [LARGE SCALE GENOMIC DNA]</scope>
    <source>
        <strain evidence="1 2">NKW57</strain>
    </source>
</reference>
<proteinExistence type="predicted"/>
<keyword evidence="2" id="KW-1185">Reference proteome</keyword>
<evidence type="ECO:0000313" key="1">
    <source>
        <dbReference type="EMBL" id="GMG86362.1"/>
    </source>
</evidence>
<dbReference type="RefSeq" id="WP_285762865.1">
    <property type="nucleotide sequence ID" value="NZ_BSYJ01000001.1"/>
</dbReference>
<dbReference type="Proteomes" id="UP001224392">
    <property type="component" value="Unassembled WGS sequence"/>
</dbReference>
<accession>A0ABQ6LWF3</accession>
<sequence length="190" mass="20949">MSTLDIEKMEESSAVEGGDALGKTKNKVFKIKIGPADRGAECNVKFEADTGHCREFPGTIKTNGAIDINNSEADKTITLEFRLAESVYEGYEFNSQSFSFYFDPVASEADASLNQFGDPVCDSSWQAGVGKPDQGEFAFEKTKDDGRTLIVKDKNNPGTWQYTLTLFKKGNPEESVLIDPPIRNSSKMSY</sequence>